<evidence type="ECO:0000256" key="1">
    <source>
        <dbReference type="PIRSR" id="PIRSR016184-1"/>
    </source>
</evidence>
<dbReference type="KEGG" id="pic:PICST_55048"/>
<dbReference type="AlphaFoldDB" id="A3LNY0"/>
<dbReference type="EMBL" id="CP000496">
    <property type="protein sequence ID" value="ABN64948.2"/>
    <property type="molecule type" value="Genomic_DNA"/>
</dbReference>
<dbReference type="PANTHER" id="PTHR13774:SF32">
    <property type="entry name" value="ANTISENSE-ENHANCING SEQUENCE 1"/>
    <property type="match status" value="1"/>
</dbReference>
<evidence type="ECO:0000313" key="2">
    <source>
        <dbReference type="EMBL" id="ABN64948.2"/>
    </source>
</evidence>
<dbReference type="SUPFAM" id="SSF54506">
    <property type="entry name" value="Diaminopimelate epimerase-like"/>
    <property type="match status" value="1"/>
</dbReference>
<dbReference type="PIRSF" id="PIRSF016184">
    <property type="entry name" value="PhzC_PhzF"/>
    <property type="match status" value="1"/>
</dbReference>
<dbReference type="InParanoid" id="A3LNY0"/>
<dbReference type="HOGENOM" id="CLU_048756_0_0_1"/>
<dbReference type="InterPro" id="IPR003719">
    <property type="entry name" value="Phenazine_PhzF-like"/>
</dbReference>
<dbReference type="Gene3D" id="3.10.310.10">
    <property type="entry name" value="Diaminopimelate Epimerase, Chain A, domain 1"/>
    <property type="match status" value="2"/>
</dbReference>
<accession>A3LNY0</accession>
<dbReference type="Proteomes" id="UP000002258">
    <property type="component" value="Chromosome 2"/>
</dbReference>
<dbReference type="OrthoDB" id="75169at2759"/>
<dbReference type="GO" id="GO:0005737">
    <property type="term" value="C:cytoplasm"/>
    <property type="evidence" value="ECO:0007669"/>
    <property type="project" value="TreeGrafter"/>
</dbReference>
<feature type="active site" evidence="1">
    <location>
        <position position="47"/>
    </location>
</feature>
<dbReference type="FunCoup" id="A3LNY0">
    <property type="interactions" value="148"/>
</dbReference>
<keyword evidence="3" id="KW-1185">Reference proteome</keyword>
<dbReference type="Pfam" id="PF02567">
    <property type="entry name" value="PhzC-PhzF"/>
    <property type="match status" value="1"/>
</dbReference>
<dbReference type="STRING" id="322104.A3LNY0"/>
<name>A3LNY0_PICST</name>
<organism evidence="2 3">
    <name type="scientific">Scheffersomyces stipitis (strain ATCC 58785 / CBS 6054 / NBRC 10063 / NRRL Y-11545)</name>
    <name type="common">Yeast</name>
    <name type="synonym">Pichia stipitis</name>
    <dbReference type="NCBI Taxonomy" id="322104"/>
    <lineage>
        <taxon>Eukaryota</taxon>
        <taxon>Fungi</taxon>
        <taxon>Dikarya</taxon>
        <taxon>Ascomycota</taxon>
        <taxon>Saccharomycotina</taxon>
        <taxon>Pichiomycetes</taxon>
        <taxon>Debaryomycetaceae</taxon>
        <taxon>Scheffersomyces</taxon>
    </lineage>
</organism>
<proteinExistence type="predicted"/>
<sequence length="296" mass="31775">MGAKEFKQVDVFTSVKFKGNPLAVLFDADDLTSEQMSDIATWTNLSETTFILKPTEPTADYKVRIFTPVNELPFAGHPTLGTCFSLLESGRIKPKNGLIIQECKAGLVSIRVENYDENDLSNVFLSFTLPYYKFSPITEEAIAQTEVGLGLPAGAIAASTPPVLVDDGPKWAIFQLKDAQAVLDVQIDFTKIGVVSEANGWSGLGLFGKHEDGTYEMRNLIPAEGSTEDPACGSGAGAVGAYVGAFLKEEVKSLNIKQGIKVNRDAKLKVTLVTNAEGKLDVIVGGNVVSVFNGTY</sequence>
<dbReference type="OMA" id="KVGYNET"/>
<evidence type="ECO:0000313" key="3">
    <source>
        <dbReference type="Proteomes" id="UP000002258"/>
    </source>
</evidence>
<gene>
    <name evidence="2" type="ORF">PICST_55048</name>
</gene>
<dbReference type="PANTHER" id="PTHR13774">
    <property type="entry name" value="PHENAZINE BIOSYNTHESIS PROTEIN"/>
    <property type="match status" value="1"/>
</dbReference>
<dbReference type="GO" id="GO:0016853">
    <property type="term" value="F:isomerase activity"/>
    <property type="evidence" value="ECO:0007669"/>
    <property type="project" value="TreeGrafter"/>
</dbReference>
<dbReference type="RefSeq" id="XP_001382977.2">
    <property type="nucleotide sequence ID" value="XM_001382940.1"/>
</dbReference>
<dbReference type="GeneID" id="4836788"/>
<reference evidence="2 3" key="1">
    <citation type="journal article" date="2007" name="Nat. Biotechnol.">
        <title>Genome sequence of the lignocellulose-bioconverting and xylose-fermenting yeast Pichia stipitis.</title>
        <authorList>
            <person name="Jeffries T.W."/>
            <person name="Grigoriev I.V."/>
            <person name="Grimwood J."/>
            <person name="Laplaza J.M."/>
            <person name="Aerts A."/>
            <person name="Salamov A."/>
            <person name="Schmutz J."/>
            <person name="Lindquist E."/>
            <person name="Dehal P."/>
            <person name="Shapiro H."/>
            <person name="Jin Y.S."/>
            <person name="Passoth V."/>
            <person name="Richardson P.M."/>
        </authorList>
    </citation>
    <scope>NUCLEOTIDE SEQUENCE [LARGE SCALE GENOMIC DNA]</scope>
    <source>
        <strain evidence="3">ATCC 58785 / CBS 6054 / NBRC 10063 / NRRL Y-11545</strain>
    </source>
</reference>
<dbReference type="NCBIfam" id="TIGR00654">
    <property type="entry name" value="PhzF_family"/>
    <property type="match status" value="1"/>
</dbReference>
<protein>
    <submittedName>
        <fullName evidence="2">Uncharacterized protein</fullName>
    </submittedName>
</protein>
<dbReference type="eggNOG" id="KOG3033">
    <property type="taxonomic scope" value="Eukaryota"/>
</dbReference>